<evidence type="ECO:0000313" key="2">
    <source>
        <dbReference type="WBParaSite" id="RSKR_0000582700.1"/>
    </source>
</evidence>
<reference evidence="2" key="1">
    <citation type="submission" date="2016-11" db="UniProtKB">
        <authorList>
            <consortium name="WormBaseParasite"/>
        </authorList>
    </citation>
    <scope>IDENTIFICATION</scope>
    <source>
        <strain evidence="2">KR3021</strain>
    </source>
</reference>
<dbReference type="Proteomes" id="UP000095286">
    <property type="component" value="Unplaced"/>
</dbReference>
<dbReference type="WBParaSite" id="RSKR_0000582700.1">
    <property type="protein sequence ID" value="RSKR_0000582700.1"/>
    <property type="gene ID" value="RSKR_0000582700"/>
</dbReference>
<protein>
    <submittedName>
        <fullName evidence="2">NET domain-containing protein</fullName>
    </submittedName>
</protein>
<evidence type="ECO:0000313" key="1">
    <source>
        <dbReference type="Proteomes" id="UP000095286"/>
    </source>
</evidence>
<accession>A0AC35TZK3</accession>
<proteinExistence type="predicted"/>
<name>A0AC35TZK3_9BILA</name>
<sequence length="396" mass="45010">MTEHETFKAPPSNHHIYPIHPPNLDNKQDDVIEALDVIVAFFRHKVDNLRAKLPRINVNNIPHNIAAIFRNQTFRDLFSFVVRILKTKSNLYIKPLDISNEETDGDEYINSETTIARRTYNGESLNDMMNIITINQFCTNDGSLHKYDVHKLSFSTQIISKEDLLVKKKVEKYLQNNKLESVTDFDDDCSLASEETENQSVVSNMVAAEKMKKMEDEINRLRQQMQEMMSGMARHNQNKKGRKSSDNRASSSLDDGISITSHISPILSPRTSINLTSIPPPPPLPLTFKLSNKNECGSKSFSFGKENKLAKGKKVPSKSSNTTRMDNGSLLNELKQVKLKHIETLTPQEKKASRVEDSFLGNALREKFKNVHAAPESEEEIEVSDWSDDNDSNLFD</sequence>
<organism evidence="1 2">
    <name type="scientific">Rhabditophanes sp. KR3021</name>
    <dbReference type="NCBI Taxonomy" id="114890"/>
    <lineage>
        <taxon>Eukaryota</taxon>
        <taxon>Metazoa</taxon>
        <taxon>Ecdysozoa</taxon>
        <taxon>Nematoda</taxon>
        <taxon>Chromadorea</taxon>
        <taxon>Rhabditida</taxon>
        <taxon>Tylenchina</taxon>
        <taxon>Panagrolaimomorpha</taxon>
        <taxon>Strongyloidoidea</taxon>
        <taxon>Alloionematidae</taxon>
        <taxon>Rhabditophanes</taxon>
    </lineage>
</organism>